<evidence type="ECO:0000313" key="2">
    <source>
        <dbReference type="Proteomes" id="UP000188354"/>
    </source>
</evidence>
<name>A0A4P1QSK6_LUPAN</name>
<dbReference type="Gramene" id="OIV93957">
    <property type="protein sequence ID" value="OIV93957"/>
    <property type="gene ID" value="TanjilG_05660"/>
</dbReference>
<protein>
    <submittedName>
        <fullName evidence="1">Uncharacterized protein</fullName>
    </submittedName>
</protein>
<keyword evidence="2" id="KW-1185">Reference proteome</keyword>
<organism evidence="1 2">
    <name type="scientific">Lupinus angustifolius</name>
    <name type="common">Narrow-leaved blue lupine</name>
    <dbReference type="NCBI Taxonomy" id="3871"/>
    <lineage>
        <taxon>Eukaryota</taxon>
        <taxon>Viridiplantae</taxon>
        <taxon>Streptophyta</taxon>
        <taxon>Embryophyta</taxon>
        <taxon>Tracheophyta</taxon>
        <taxon>Spermatophyta</taxon>
        <taxon>Magnoliopsida</taxon>
        <taxon>eudicotyledons</taxon>
        <taxon>Gunneridae</taxon>
        <taxon>Pentapetalae</taxon>
        <taxon>rosids</taxon>
        <taxon>fabids</taxon>
        <taxon>Fabales</taxon>
        <taxon>Fabaceae</taxon>
        <taxon>Papilionoideae</taxon>
        <taxon>50 kb inversion clade</taxon>
        <taxon>genistoids sensu lato</taxon>
        <taxon>core genistoids</taxon>
        <taxon>Genisteae</taxon>
        <taxon>Lupinus</taxon>
    </lineage>
</organism>
<evidence type="ECO:0000313" key="1">
    <source>
        <dbReference type="EMBL" id="OIV93957.1"/>
    </source>
</evidence>
<dbReference type="EMBL" id="CM007377">
    <property type="protein sequence ID" value="OIV93957.1"/>
    <property type="molecule type" value="Genomic_DNA"/>
</dbReference>
<dbReference type="AlphaFoldDB" id="A0A4P1QSK6"/>
<gene>
    <name evidence="1" type="ORF">TanjilG_05660</name>
</gene>
<dbReference type="Proteomes" id="UP000188354">
    <property type="component" value="Chromosome LG17"/>
</dbReference>
<reference evidence="1 2" key="1">
    <citation type="journal article" date="2017" name="Plant Biotechnol. J.">
        <title>A comprehensive draft genome sequence for lupin (Lupinus angustifolius), an emerging health food: insights into plant-microbe interactions and legume evolution.</title>
        <authorList>
            <person name="Hane J.K."/>
            <person name="Ming Y."/>
            <person name="Kamphuis L.G."/>
            <person name="Nelson M.N."/>
            <person name="Garg G."/>
            <person name="Atkins C.A."/>
            <person name="Bayer P.E."/>
            <person name="Bravo A."/>
            <person name="Bringans S."/>
            <person name="Cannon S."/>
            <person name="Edwards D."/>
            <person name="Foley R."/>
            <person name="Gao L.L."/>
            <person name="Harrison M.J."/>
            <person name="Huang W."/>
            <person name="Hurgobin B."/>
            <person name="Li S."/>
            <person name="Liu C.W."/>
            <person name="McGrath A."/>
            <person name="Morahan G."/>
            <person name="Murray J."/>
            <person name="Weller J."/>
            <person name="Jian J."/>
            <person name="Singh K.B."/>
        </authorList>
    </citation>
    <scope>NUCLEOTIDE SEQUENCE [LARGE SCALE GENOMIC DNA]</scope>
    <source>
        <strain evidence="2">cv. Tanjil</strain>
        <tissue evidence="1">Whole plant</tissue>
    </source>
</reference>
<accession>A0A4P1QSK6</accession>
<proteinExistence type="predicted"/>
<sequence length="81" mass="8638">MVVVAPAPIDFAPSNPPTNAIPTRTCLVKAPFIRLTQIMCLVLNSVVLGDGARPATAFTRSTTSKTSTEGRTKTDYLFAKV</sequence>